<feature type="transmembrane region" description="Helical" evidence="12">
    <location>
        <begin position="216"/>
        <end position="234"/>
    </location>
</feature>
<dbReference type="RefSeq" id="WP_262310314.1">
    <property type="nucleotide sequence ID" value="NZ_CP106679.1"/>
</dbReference>
<dbReference type="InterPro" id="IPR050450">
    <property type="entry name" value="COX15/CtaA_HemeA_synthase"/>
</dbReference>
<keyword evidence="5 12" id="KW-1133">Transmembrane helix</keyword>
<keyword evidence="6" id="KW-0560">Oxidoreductase</keyword>
<comment type="pathway">
    <text evidence="11">Porphyrin-containing compound metabolism.</text>
</comment>
<keyword evidence="10" id="KW-1015">Disulfide bond</keyword>
<evidence type="ECO:0000256" key="5">
    <source>
        <dbReference type="ARBA" id="ARBA00022989"/>
    </source>
</evidence>
<feature type="transmembrane region" description="Helical" evidence="12">
    <location>
        <begin position="324"/>
        <end position="344"/>
    </location>
</feature>
<sequence>MKKEPKKGLFRKLNLITIIAVYFLILVGGIVRSTGSGMGCPDWPKCFGNYVPPSDVSELPADYKEIYVQKRIQKNERLASVLNMIGLSELAKEVVEGEMIQTEQEFNFTKTWIEYLNRLVGVLIGFLILLCFGFSFAYFKDYKRVVFLSFAALILVVFQGWTGSLVVSTNLLPGLITFHMVLAIALIALLIYLRFETSKHEYSGVVNYKPFKVRRLIRFCMFLFFAQVLLGTQVREAVDLIATRLGEDNRWNWIESLGIVFYIHRSYSILLLFVHVFLIYRLSKSVKNLSISKFLVWSLVLLVMLEIGTGVVLSYFALPYFIQPVHLLLAIVIFGLQYFLYLVITERSVDLMKSDA</sequence>
<keyword evidence="8" id="KW-0350">Heme biosynthesis</keyword>
<keyword evidence="2" id="KW-1003">Cell membrane</keyword>
<gene>
    <name evidence="13" type="ORF">N6H18_02785</name>
</gene>
<feature type="transmembrane region" description="Helical" evidence="12">
    <location>
        <begin position="174"/>
        <end position="195"/>
    </location>
</feature>
<dbReference type="Proteomes" id="UP001065174">
    <property type="component" value="Chromosome"/>
</dbReference>
<evidence type="ECO:0000256" key="3">
    <source>
        <dbReference type="ARBA" id="ARBA00022692"/>
    </source>
</evidence>
<dbReference type="Pfam" id="PF02628">
    <property type="entry name" value="COX15-CtaA"/>
    <property type="match status" value="2"/>
</dbReference>
<keyword evidence="7" id="KW-0408">Iron</keyword>
<feature type="transmembrane region" description="Helical" evidence="12">
    <location>
        <begin position="259"/>
        <end position="282"/>
    </location>
</feature>
<keyword evidence="9 12" id="KW-0472">Membrane</keyword>
<feature type="transmembrane region" description="Helical" evidence="12">
    <location>
        <begin position="145"/>
        <end position="162"/>
    </location>
</feature>
<organism evidence="13 14">
    <name type="scientific">Reichenbachiella agarivorans</name>
    <dbReference type="NCBI Taxonomy" id="2979464"/>
    <lineage>
        <taxon>Bacteria</taxon>
        <taxon>Pseudomonadati</taxon>
        <taxon>Bacteroidota</taxon>
        <taxon>Cytophagia</taxon>
        <taxon>Cytophagales</taxon>
        <taxon>Reichenbachiellaceae</taxon>
        <taxon>Reichenbachiella</taxon>
    </lineage>
</organism>
<evidence type="ECO:0000256" key="11">
    <source>
        <dbReference type="ARBA" id="ARBA00023444"/>
    </source>
</evidence>
<evidence type="ECO:0000256" key="1">
    <source>
        <dbReference type="ARBA" id="ARBA00004141"/>
    </source>
</evidence>
<feature type="transmembrane region" description="Helical" evidence="12">
    <location>
        <begin position="12"/>
        <end position="31"/>
    </location>
</feature>
<accession>A0ABY6CQU6</accession>
<evidence type="ECO:0000256" key="7">
    <source>
        <dbReference type="ARBA" id="ARBA00023004"/>
    </source>
</evidence>
<evidence type="ECO:0000256" key="9">
    <source>
        <dbReference type="ARBA" id="ARBA00023136"/>
    </source>
</evidence>
<dbReference type="InterPro" id="IPR003780">
    <property type="entry name" value="COX15/CtaA_fam"/>
</dbReference>
<protein>
    <submittedName>
        <fullName evidence="13">COX15/CtaA family protein</fullName>
    </submittedName>
</protein>
<dbReference type="PANTHER" id="PTHR35457">
    <property type="entry name" value="HEME A SYNTHASE"/>
    <property type="match status" value="1"/>
</dbReference>
<reference evidence="13" key="1">
    <citation type="submission" date="2022-09" db="EMBL/GenBank/DDBJ databases">
        <title>Comparative genomics and taxonomic characterization of three novel marine species of genus Reichenbachiella exhibiting antioxidant and polysaccharide degradation activities.</title>
        <authorList>
            <person name="Muhammad N."/>
            <person name="Lee Y.-J."/>
            <person name="Ko J."/>
            <person name="Kim S.-G."/>
        </authorList>
    </citation>
    <scope>NUCLEOTIDE SEQUENCE</scope>
    <source>
        <strain evidence="13">BKB1-1</strain>
    </source>
</reference>
<evidence type="ECO:0000256" key="6">
    <source>
        <dbReference type="ARBA" id="ARBA00023002"/>
    </source>
</evidence>
<feature type="transmembrane region" description="Helical" evidence="12">
    <location>
        <begin position="294"/>
        <end position="318"/>
    </location>
</feature>
<dbReference type="EMBL" id="CP106679">
    <property type="protein sequence ID" value="UXP32882.1"/>
    <property type="molecule type" value="Genomic_DNA"/>
</dbReference>
<proteinExistence type="predicted"/>
<evidence type="ECO:0000256" key="4">
    <source>
        <dbReference type="ARBA" id="ARBA00022723"/>
    </source>
</evidence>
<name>A0ABY6CQU6_9BACT</name>
<dbReference type="PANTHER" id="PTHR35457:SF1">
    <property type="entry name" value="HEME A SYNTHASE"/>
    <property type="match status" value="1"/>
</dbReference>
<keyword evidence="4" id="KW-0479">Metal-binding</keyword>
<evidence type="ECO:0000256" key="2">
    <source>
        <dbReference type="ARBA" id="ARBA00022475"/>
    </source>
</evidence>
<keyword evidence="14" id="KW-1185">Reference proteome</keyword>
<feature type="transmembrane region" description="Helical" evidence="12">
    <location>
        <begin position="115"/>
        <end position="138"/>
    </location>
</feature>
<evidence type="ECO:0000256" key="12">
    <source>
        <dbReference type="SAM" id="Phobius"/>
    </source>
</evidence>
<evidence type="ECO:0000313" key="13">
    <source>
        <dbReference type="EMBL" id="UXP32882.1"/>
    </source>
</evidence>
<evidence type="ECO:0000256" key="8">
    <source>
        <dbReference type="ARBA" id="ARBA00023133"/>
    </source>
</evidence>
<evidence type="ECO:0000256" key="10">
    <source>
        <dbReference type="ARBA" id="ARBA00023157"/>
    </source>
</evidence>
<keyword evidence="3 12" id="KW-0812">Transmembrane</keyword>
<evidence type="ECO:0000313" key="14">
    <source>
        <dbReference type="Proteomes" id="UP001065174"/>
    </source>
</evidence>
<comment type="subcellular location">
    <subcellularLocation>
        <location evidence="1">Membrane</location>
        <topology evidence="1">Multi-pass membrane protein</topology>
    </subcellularLocation>
</comment>